<feature type="compositionally biased region" description="Basic and acidic residues" evidence="1">
    <location>
        <begin position="336"/>
        <end position="346"/>
    </location>
</feature>
<evidence type="ECO:0000256" key="1">
    <source>
        <dbReference type="SAM" id="MobiDB-lite"/>
    </source>
</evidence>
<reference evidence="2 3" key="1">
    <citation type="journal article" date="2016" name="Genome Announc.">
        <title>Genome Sequence of Madurella mycetomatis mm55, Isolated from a Human Mycetoma Case in Sudan.</title>
        <authorList>
            <person name="Smit S."/>
            <person name="Derks M.F."/>
            <person name="Bervoets S."/>
            <person name="Fahal A."/>
            <person name="van Leeuwen W."/>
            <person name="van Belkum A."/>
            <person name="van de Sande W.W."/>
        </authorList>
    </citation>
    <scope>NUCLEOTIDE SEQUENCE [LARGE SCALE GENOMIC DNA]</scope>
    <source>
        <strain evidence="3">mm55</strain>
    </source>
</reference>
<dbReference type="EMBL" id="LCTW02000291">
    <property type="protein sequence ID" value="KXX75144.1"/>
    <property type="molecule type" value="Genomic_DNA"/>
</dbReference>
<evidence type="ECO:0008006" key="4">
    <source>
        <dbReference type="Google" id="ProtNLM"/>
    </source>
</evidence>
<comment type="caution">
    <text evidence="2">The sequence shown here is derived from an EMBL/GenBank/DDBJ whole genome shotgun (WGS) entry which is preliminary data.</text>
</comment>
<dbReference type="OrthoDB" id="5400409at2759"/>
<evidence type="ECO:0000313" key="3">
    <source>
        <dbReference type="Proteomes" id="UP000078237"/>
    </source>
</evidence>
<dbReference type="VEuPathDB" id="FungiDB:MMYC01_208334"/>
<keyword evidence="3" id="KW-1185">Reference proteome</keyword>
<sequence length="750" mass="84090">MSLPFDIAEIHGALSLAYKIIEIGWSDLHNAHQQYTEFRGDVEMLAENLNNLHLAITISRARTGFLLAQARPTQSAQTSGHLSQIFGRFKETLEECWTLLERQSFYGTHQGPISNIRWFLQVKDEIDMLRDRIATLNIKLSIALKCLEIETSDGNRVLLLECADLLLQRIELAESRLSNMVLGQSMPAEPTRRLDIPQPLHDALVAISTARYGSMADIPIAQGVEEVIFYLDRATHWHARGESRQRCQAFKLANILRAYWLLQATKEGEEYRAASSNISIEEFERNLSRFGMTTRRFFNKLEERILEAYDQLARSDNQAPPATRLQEIIEQEKNIWQERGPLRTREEEDDDPRQGENILTCRLQNVNTSEQSLEVYQQAGIHKQLTLMTCGTSRADRPSPDAAAPSNSYYSVTLSPDKTHTERGFRLAFYGKGDLFRFQQLMTGYRVVDDYTGIRLTCQRARRLIGGEQRVDVGRIQLWSSTAQSAGTTLPREFVGSSTTTIRNLPYRTTSSYPSMIPPMDSFSRLTLSQAPPRTTSPQSSLTDPQAVQSRSHTPALTRTSTVTSTSCSSTASLHTPSTKQQNILQVDKHGNVGCILDIPDPPRLHVRINPALCDCKQAQTQAHGQPYFSQQDPNGSTPSRLLLRRQAPGQCRRVVLQGIDGSSIRARETAPAAPGTATTGTVPKGSGNDSTRPALDWNLAGAGRYQYGEGLVAVKRLKMMTVEFASVDERVRFVEYFNDLKVLHEGYGA</sequence>
<feature type="region of interest" description="Disordered" evidence="1">
    <location>
        <begin position="336"/>
        <end position="356"/>
    </location>
</feature>
<accession>A0A175VWN7</accession>
<name>A0A175VWN7_9PEZI</name>
<feature type="region of interest" description="Disordered" evidence="1">
    <location>
        <begin position="666"/>
        <end position="690"/>
    </location>
</feature>
<dbReference type="Proteomes" id="UP000078237">
    <property type="component" value="Unassembled WGS sequence"/>
</dbReference>
<organism evidence="2 3">
    <name type="scientific">Madurella mycetomatis</name>
    <dbReference type="NCBI Taxonomy" id="100816"/>
    <lineage>
        <taxon>Eukaryota</taxon>
        <taxon>Fungi</taxon>
        <taxon>Dikarya</taxon>
        <taxon>Ascomycota</taxon>
        <taxon>Pezizomycotina</taxon>
        <taxon>Sordariomycetes</taxon>
        <taxon>Sordariomycetidae</taxon>
        <taxon>Sordariales</taxon>
        <taxon>Sordariales incertae sedis</taxon>
        <taxon>Madurella</taxon>
    </lineage>
</organism>
<gene>
    <name evidence="2" type="ORF">MMYC01_208334</name>
</gene>
<dbReference type="AlphaFoldDB" id="A0A175VWN7"/>
<feature type="compositionally biased region" description="Polar residues" evidence="1">
    <location>
        <begin position="524"/>
        <end position="557"/>
    </location>
</feature>
<proteinExistence type="predicted"/>
<feature type="region of interest" description="Disordered" evidence="1">
    <location>
        <begin position="510"/>
        <end position="582"/>
    </location>
</feature>
<evidence type="ECO:0000313" key="2">
    <source>
        <dbReference type="EMBL" id="KXX75144.1"/>
    </source>
</evidence>
<feature type="compositionally biased region" description="Low complexity" evidence="1">
    <location>
        <begin position="558"/>
        <end position="573"/>
    </location>
</feature>
<feature type="compositionally biased region" description="Low complexity" evidence="1">
    <location>
        <begin position="670"/>
        <end position="682"/>
    </location>
</feature>
<protein>
    <recommendedName>
        <fullName evidence="4">Fungal N-terminal domain-containing protein</fullName>
    </recommendedName>
</protein>